<proteinExistence type="predicted"/>
<reference evidence="2" key="1">
    <citation type="submission" date="2016-01" db="EMBL/GenBank/DDBJ databases">
        <authorList>
            <person name="Regsiter A."/>
            <person name="william w."/>
        </authorList>
    </citation>
    <scope>NUCLEOTIDE SEQUENCE [LARGE SCALE GENOMIC DNA]</scope>
    <source>
        <strain evidence="2">CFBP 6623</strain>
    </source>
</reference>
<name>A0A1S7NMV5_9HYPH</name>
<accession>A0A1S7NMV5</accession>
<sequence length="108" mass="12715">MSRNTAFAARNGSGTNTWRAGRAATFPALPPALMNKKVVEILHHLPMMPRPVKVVEQFHHVLPKRWWKWFPKVVEMTTGRWWRSSTKIRIFQILFQTTLPPLTRKREL</sequence>
<organism evidence="1 2">
    <name type="scientific">Agrobacterium tomkonis CFBP 6623</name>
    <dbReference type="NCBI Taxonomy" id="1183432"/>
    <lineage>
        <taxon>Bacteria</taxon>
        <taxon>Pseudomonadati</taxon>
        <taxon>Pseudomonadota</taxon>
        <taxon>Alphaproteobacteria</taxon>
        <taxon>Hyphomicrobiales</taxon>
        <taxon>Rhizobiaceae</taxon>
        <taxon>Rhizobium/Agrobacterium group</taxon>
        <taxon>Agrobacterium</taxon>
        <taxon>Agrobacterium tumefaciens complex</taxon>
    </lineage>
</organism>
<gene>
    <name evidence="1" type="ORF">AGR3A_Cc120058</name>
</gene>
<dbReference type="AlphaFoldDB" id="A0A1S7NMV5"/>
<dbReference type="Proteomes" id="UP000191988">
    <property type="component" value="Unassembled WGS sequence"/>
</dbReference>
<dbReference type="EMBL" id="FBWK01000004">
    <property type="protein sequence ID" value="CUX09301.1"/>
    <property type="molecule type" value="Genomic_DNA"/>
</dbReference>
<protein>
    <submittedName>
        <fullName evidence="1">Uncharacterized protein</fullName>
    </submittedName>
</protein>
<evidence type="ECO:0000313" key="2">
    <source>
        <dbReference type="Proteomes" id="UP000191988"/>
    </source>
</evidence>
<keyword evidence="2" id="KW-1185">Reference proteome</keyword>
<evidence type="ECO:0000313" key="1">
    <source>
        <dbReference type="EMBL" id="CUX09301.1"/>
    </source>
</evidence>